<dbReference type="EMBL" id="LR797146">
    <property type="protein sequence ID" value="CAB4189621.1"/>
    <property type="molecule type" value="Genomic_DNA"/>
</dbReference>
<organism evidence="1">
    <name type="scientific">uncultured Caudovirales phage</name>
    <dbReference type="NCBI Taxonomy" id="2100421"/>
    <lineage>
        <taxon>Viruses</taxon>
        <taxon>Duplodnaviria</taxon>
        <taxon>Heunggongvirae</taxon>
        <taxon>Uroviricota</taxon>
        <taxon>Caudoviricetes</taxon>
        <taxon>Peduoviridae</taxon>
        <taxon>Maltschvirus</taxon>
        <taxon>Maltschvirus maltsch</taxon>
    </lineage>
</organism>
<reference evidence="1" key="1">
    <citation type="submission" date="2020-04" db="EMBL/GenBank/DDBJ databases">
        <authorList>
            <person name="Chiriac C."/>
            <person name="Salcher M."/>
            <person name="Ghai R."/>
            <person name="Kavagutti S V."/>
        </authorList>
    </citation>
    <scope>NUCLEOTIDE SEQUENCE</scope>
</reference>
<evidence type="ECO:0000313" key="2">
    <source>
        <dbReference type="EMBL" id="CAB4189621.1"/>
    </source>
</evidence>
<name>A0A6J5NQP8_9CAUD</name>
<evidence type="ECO:0000313" key="1">
    <source>
        <dbReference type="EMBL" id="CAB4161699.1"/>
    </source>
</evidence>
<gene>
    <name evidence="2" type="ORF">UFOVP1201_9</name>
    <name evidence="1" type="ORF">UFOVP788_2</name>
</gene>
<accession>A0A6J5NQP8</accession>
<dbReference type="SUPFAM" id="SSF57783">
    <property type="entry name" value="Zinc beta-ribbon"/>
    <property type="match status" value="1"/>
</dbReference>
<dbReference type="EMBL" id="LR796719">
    <property type="protein sequence ID" value="CAB4161699.1"/>
    <property type="molecule type" value="Genomic_DNA"/>
</dbReference>
<proteinExistence type="predicted"/>
<sequence>MGFIEIKTSKGWVNLEDLLNSRENCDICGADEAPAQPEGYQACDPPELIIYFCIKCRAGH</sequence>
<protein>
    <submittedName>
        <fullName evidence="1">Uncharacterized protein</fullName>
    </submittedName>
</protein>